<proteinExistence type="predicted"/>
<evidence type="ECO:0000256" key="1">
    <source>
        <dbReference type="SAM" id="Phobius"/>
    </source>
</evidence>
<dbReference type="EMBL" id="JACCHL010000001">
    <property type="protein sequence ID" value="NYH55028.1"/>
    <property type="molecule type" value="Genomic_DNA"/>
</dbReference>
<gene>
    <name evidence="2" type="ORF">HNR06_004617</name>
</gene>
<keyword evidence="1" id="KW-1133">Transmembrane helix</keyword>
<keyword evidence="1" id="KW-0812">Transmembrane</keyword>
<accession>A0A7Y9XG14</accession>
<organism evidence="2 3">
    <name type="scientific">Nocardiopsis sinuspersici</name>
    <dbReference type="NCBI Taxonomy" id="501010"/>
    <lineage>
        <taxon>Bacteria</taxon>
        <taxon>Bacillati</taxon>
        <taxon>Actinomycetota</taxon>
        <taxon>Actinomycetes</taxon>
        <taxon>Streptosporangiales</taxon>
        <taxon>Nocardiopsidaceae</taxon>
        <taxon>Nocardiopsis</taxon>
    </lineage>
</organism>
<dbReference type="Proteomes" id="UP000584931">
    <property type="component" value="Unassembled WGS sequence"/>
</dbReference>
<name>A0A7Y9XG14_9ACTN</name>
<sequence>MSIPHDDDDDVHLRAIEAHLAAEDPDSARRLECYAARVGGPHPCAGSPPNLALLLVWTGMIVIALLFLLASR</sequence>
<dbReference type="AlphaFoldDB" id="A0A7Y9XG14"/>
<feature type="transmembrane region" description="Helical" evidence="1">
    <location>
        <begin position="51"/>
        <end position="70"/>
    </location>
</feature>
<keyword evidence="1" id="KW-0472">Membrane</keyword>
<dbReference type="RefSeq" id="WP_179811252.1">
    <property type="nucleotide sequence ID" value="NZ_JACCHL010000001.1"/>
</dbReference>
<evidence type="ECO:0000313" key="2">
    <source>
        <dbReference type="EMBL" id="NYH55028.1"/>
    </source>
</evidence>
<comment type="caution">
    <text evidence="2">The sequence shown here is derived from an EMBL/GenBank/DDBJ whole genome shotgun (WGS) entry which is preliminary data.</text>
</comment>
<reference evidence="2 3" key="1">
    <citation type="submission" date="2020-07" db="EMBL/GenBank/DDBJ databases">
        <title>Sequencing the genomes of 1000 actinobacteria strains.</title>
        <authorList>
            <person name="Klenk H.-P."/>
        </authorList>
    </citation>
    <scope>NUCLEOTIDE SEQUENCE [LARGE SCALE GENOMIC DNA]</scope>
    <source>
        <strain evidence="2 3">DSM 45278</strain>
    </source>
</reference>
<protein>
    <submittedName>
        <fullName evidence="2">Uncharacterized protein</fullName>
    </submittedName>
</protein>
<evidence type="ECO:0000313" key="3">
    <source>
        <dbReference type="Proteomes" id="UP000584931"/>
    </source>
</evidence>